<dbReference type="Proteomes" id="UP001190700">
    <property type="component" value="Unassembled WGS sequence"/>
</dbReference>
<feature type="transmembrane region" description="Helical" evidence="7">
    <location>
        <begin position="991"/>
        <end position="1013"/>
    </location>
</feature>
<feature type="region of interest" description="Disordered" evidence="6">
    <location>
        <begin position="1194"/>
        <end position="1213"/>
    </location>
</feature>
<proteinExistence type="predicted"/>
<evidence type="ECO:0000259" key="8">
    <source>
        <dbReference type="PROSITE" id="PS50893"/>
    </source>
</evidence>
<feature type="domain" description="ABC transporter" evidence="8">
    <location>
        <begin position="208"/>
        <end position="449"/>
    </location>
</feature>
<evidence type="ECO:0000256" key="6">
    <source>
        <dbReference type="SAM" id="MobiDB-lite"/>
    </source>
</evidence>
<organism evidence="9 10">
    <name type="scientific">Cymbomonas tetramitiformis</name>
    <dbReference type="NCBI Taxonomy" id="36881"/>
    <lineage>
        <taxon>Eukaryota</taxon>
        <taxon>Viridiplantae</taxon>
        <taxon>Chlorophyta</taxon>
        <taxon>Pyramimonadophyceae</taxon>
        <taxon>Pyramimonadales</taxon>
        <taxon>Pyramimonadaceae</taxon>
        <taxon>Cymbomonas</taxon>
    </lineage>
</organism>
<dbReference type="SUPFAM" id="SSF52540">
    <property type="entry name" value="P-loop containing nucleoside triphosphate hydrolases"/>
    <property type="match status" value="1"/>
</dbReference>
<dbReference type="Pfam" id="PF00005">
    <property type="entry name" value="ABC_tran"/>
    <property type="match status" value="1"/>
</dbReference>
<evidence type="ECO:0000313" key="9">
    <source>
        <dbReference type="EMBL" id="KAK3284106.1"/>
    </source>
</evidence>
<evidence type="ECO:0000256" key="2">
    <source>
        <dbReference type="ARBA" id="ARBA00022448"/>
    </source>
</evidence>
<dbReference type="Gene3D" id="3.40.50.300">
    <property type="entry name" value="P-loop containing nucleotide triphosphate hydrolases"/>
    <property type="match status" value="1"/>
</dbReference>
<accession>A0AAE0GVB5</accession>
<dbReference type="InterPro" id="IPR003439">
    <property type="entry name" value="ABC_transporter-like_ATP-bd"/>
</dbReference>
<dbReference type="PANTHER" id="PTHR48041:SF91">
    <property type="entry name" value="ABC TRANSPORTER G FAMILY MEMBER 28"/>
    <property type="match status" value="1"/>
</dbReference>
<feature type="transmembrane region" description="Helical" evidence="7">
    <location>
        <begin position="885"/>
        <end position="903"/>
    </location>
</feature>
<evidence type="ECO:0000256" key="3">
    <source>
        <dbReference type="ARBA" id="ARBA00022692"/>
    </source>
</evidence>
<dbReference type="InterPro" id="IPR050352">
    <property type="entry name" value="ABCG_transporters"/>
</dbReference>
<feature type="compositionally biased region" description="Basic and acidic residues" evidence="6">
    <location>
        <begin position="1309"/>
        <end position="1334"/>
    </location>
</feature>
<feature type="region of interest" description="Disordered" evidence="6">
    <location>
        <begin position="1309"/>
        <end position="1344"/>
    </location>
</feature>
<dbReference type="PANTHER" id="PTHR48041">
    <property type="entry name" value="ABC TRANSPORTER G FAMILY MEMBER 28"/>
    <property type="match status" value="1"/>
</dbReference>
<evidence type="ECO:0000256" key="5">
    <source>
        <dbReference type="ARBA" id="ARBA00023136"/>
    </source>
</evidence>
<evidence type="ECO:0000313" key="10">
    <source>
        <dbReference type="Proteomes" id="UP001190700"/>
    </source>
</evidence>
<protein>
    <recommendedName>
        <fullName evidence="8">ABC transporter domain-containing protein</fullName>
    </recommendedName>
</protein>
<dbReference type="PROSITE" id="PS50893">
    <property type="entry name" value="ABC_TRANSPORTER_2"/>
    <property type="match status" value="1"/>
</dbReference>
<evidence type="ECO:0000256" key="1">
    <source>
        <dbReference type="ARBA" id="ARBA00004141"/>
    </source>
</evidence>
<keyword evidence="4 7" id="KW-1133">Transmembrane helix</keyword>
<dbReference type="GO" id="GO:0016887">
    <property type="term" value="F:ATP hydrolysis activity"/>
    <property type="evidence" value="ECO:0007669"/>
    <property type="project" value="InterPro"/>
</dbReference>
<dbReference type="GO" id="GO:0005524">
    <property type="term" value="F:ATP binding"/>
    <property type="evidence" value="ECO:0007669"/>
    <property type="project" value="InterPro"/>
</dbReference>
<dbReference type="GO" id="GO:0016020">
    <property type="term" value="C:membrane"/>
    <property type="evidence" value="ECO:0007669"/>
    <property type="project" value="UniProtKB-SubCell"/>
</dbReference>
<keyword evidence="10" id="KW-1185">Reference proteome</keyword>
<comment type="subcellular location">
    <subcellularLocation>
        <location evidence="1">Membrane</location>
        <topology evidence="1">Multi-pass membrane protein</topology>
    </subcellularLocation>
</comment>
<feature type="transmembrane region" description="Helical" evidence="7">
    <location>
        <begin position="1020"/>
        <end position="1039"/>
    </location>
</feature>
<dbReference type="InterPro" id="IPR043926">
    <property type="entry name" value="ABCG_dom"/>
</dbReference>
<feature type="transmembrane region" description="Helical" evidence="7">
    <location>
        <begin position="128"/>
        <end position="146"/>
    </location>
</feature>
<dbReference type="GO" id="GO:0140359">
    <property type="term" value="F:ABC-type transporter activity"/>
    <property type="evidence" value="ECO:0007669"/>
    <property type="project" value="InterPro"/>
</dbReference>
<sequence length="1399" mass="153661">MPCRVGEFCPYNTTSGLAILYDKYECPAGSICENPGSMEVCKAGYYCPEGTYEYTSDLECSSLGTYCAPGSTTNTTNCPGGYYCPTAAEMKECPKGSFCSGANSEPVDCHFTAQCRNGASRQLLSTPGWILVVFSLLIICVSAVYAQRFVYNFHRMIAAEVSEKGDNKTAPNIWKMNAPVKVVDEIIPGLKMSDRIDGVTTKLIPLTIQFVNLSVENYLSGVSVLKGVSGVCFHSHVMGILGPAASGKRALLSTLAGRSTGVLSGDILYNGKRVNPASMRRTVGFVPQQTILCEELTVRENLSCSARLRLPRNTKPQHITVIVDGVLKALDLFSVESLLVGSAGVWGINNGQRVRTAIAMELVTDPVALFLDDPMHGLSFDSSGIIMKALRSLACVQCNIVMVLRQPRFVIYDMMHTILLLSKEGEVCYNGGTESAKKYFETLGFPLHQIENPADFFLDAISGYVAPSETFMSTVSKLEGKEMDDEVSGIPSSLSPLKKKGSVDNLTGITGMSTALAKTFREVNNHVKSSVLLDSGHKPAAEDNKGYRNVTLKLVELWRELGPNMENIQQAPNIAQLLHAAHMRRRYSLQGRGLLKKSGQSDLTDEMATFQESMYNELTAMKNSFGKEVHRGWRLTKRLLSLGELVLKDDSPAAGSPVSALSRRARHSVDNSMLVREAAEASKNTAEATLKVAFKDELADLKEQREKAASWKAATDDPDKEAERIAKDKNKRNMEIMGDRDAAGKQVFTYVPLPILIDLMNDMGLELTTGELKDILEFLAMERISDERVGVSQLIGYVNRLHVLYSGCRAKLGNRWDKEKVRFMQKKKKKKKRSNLDLLMQSLGITKRLLPPFVGENPPCPAKDQFWWLAVRTFLQYHRMARTHLLNEAVVLAFGGTLVGMLLESNDDIEYVPNNAIIAISILGVISSVSTVPLFGAERVLALHERSAGVDTTMYLLAKNLPLVVEAFWQSGVFLAAYYNYLAQDIGWATYWGYLILVAWISSGIGMTFSLVFQNNSKGSLIGAVGIPLFMGFIANGVYPSIQDAGHGLKVIDALSHCRWATELVTGRAWNLYGAQNVVRKDTVDSLYDDIGYKHFSHDTCVLWLLGIGTSWRLIGHACMFFHSQYTEHITIILRAAPASENSINDQPLDTPPRADRRMSFFMEDNSLAHTSGSSRSLCDGGDGIISMDERHTSSVVSMEGDADELKKPRGLTRPYSKSEARMLNHMRNDEALATPGSPEVPLALPAPESALLIQEGIAEEQGDAEKALEQASDANGDQLPRYNPLFQDPQDPAIDSPDSAVGAMREVREVRADSEPVNRPVDDVVHEGSERQGETSASQPLGKQVSIMMDDKQAVQMASMPVAGNPELHVMYMDSPSSLVQLQSDQLKNEELIVKGLG</sequence>
<evidence type="ECO:0000256" key="7">
    <source>
        <dbReference type="SAM" id="Phobius"/>
    </source>
</evidence>
<keyword evidence="3 7" id="KW-0812">Transmembrane</keyword>
<feature type="transmembrane region" description="Helical" evidence="7">
    <location>
        <begin position="915"/>
        <end position="935"/>
    </location>
</feature>
<dbReference type="EMBL" id="LGRX02002501">
    <property type="protein sequence ID" value="KAK3284106.1"/>
    <property type="molecule type" value="Genomic_DNA"/>
</dbReference>
<evidence type="ECO:0000256" key="4">
    <source>
        <dbReference type="ARBA" id="ARBA00022989"/>
    </source>
</evidence>
<comment type="caution">
    <text evidence="9">The sequence shown here is derived from an EMBL/GenBank/DDBJ whole genome shotgun (WGS) entry which is preliminary data.</text>
</comment>
<keyword evidence="5 7" id="KW-0472">Membrane</keyword>
<gene>
    <name evidence="9" type="ORF">CYMTET_8226</name>
</gene>
<name>A0AAE0GVB5_9CHLO</name>
<keyword evidence="2" id="KW-0813">Transport</keyword>
<dbReference type="Pfam" id="PF19055">
    <property type="entry name" value="ABC2_membrane_7"/>
    <property type="match status" value="2"/>
</dbReference>
<reference evidence="9 10" key="1">
    <citation type="journal article" date="2015" name="Genome Biol. Evol.">
        <title>Comparative Genomics of a Bacterivorous Green Alga Reveals Evolutionary Causalities and Consequences of Phago-Mixotrophic Mode of Nutrition.</title>
        <authorList>
            <person name="Burns J.A."/>
            <person name="Paasch A."/>
            <person name="Narechania A."/>
            <person name="Kim E."/>
        </authorList>
    </citation>
    <scope>NUCLEOTIDE SEQUENCE [LARGE SCALE GENOMIC DNA]</scope>
    <source>
        <strain evidence="9 10">PLY_AMNH</strain>
    </source>
</reference>
<dbReference type="InterPro" id="IPR027417">
    <property type="entry name" value="P-loop_NTPase"/>
</dbReference>